<gene>
    <name evidence="2" type="ORF">DN53_13985</name>
</gene>
<comment type="caution">
    <text evidence="2">The sequence shown here is derived from an EMBL/GenBank/DDBJ whole genome shotgun (WGS) entry which is preliminary data.</text>
</comment>
<name>A0A444VKN0_9FLAO</name>
<dbReference type="Proteomes" id="UP000290261">
    <property type="component" value="Unassembled WGS sequence"/>
</dbReference>
<dbReference type="InterPro" id="IPR032272">
    <property type="entry name" value="DUF4834"/>
</dbReference>
<dbReference type="AlphaFoldDB" id="A0A444VKN0"/>
<dbReference type="RefSeq" id="WP_129654360.1">
    <property type="nucleotide sequence ID" value="NZ_ML142910.1"/>
</dbReference>
<sequence>MVLLKTILFLILVYYAAKLLLKWLAPRLFNYAMKKTQERFGQDFGQYQHYANEPTEEGKTTVFKGTSKGSKPSKKVGEYIDFEEID</sequence>
<accession>A0A444VKN0</accession>
<evidence type="ECO:0000313" key="3">
    <source>
        <dbReference type="Proteomes" id="UP000290261"/>
    </source>
</evidence>
<keyword evidence="1" id="KW-1133">Transmembrane helix</keyword>
<evidence type="ECO:0000256" key="1">
    <source>
        <dbReference type="SAM" id="Phobius"/>
    </source>
</evidence>
<protein>
    <recommendedName>
        <fullName evidence="4">DUF4834 family protein</fullName>
    </recommendedName>
</protein>
<organism evidence="2 3">
    <name type="scientific">Flagellimonas olearia</name>
    <dbReference type="NCBI Taxonomy" id="552546"/>
    <lineage>
        <taxon>Bacteria</taxon>
        <taxon>Pseudomonadati</taxon>
        <taxon>Bacteroidota</taxon>
        <taxon>Flavobacteriia</taxon>
        <taxon>Flavobacteriales</taxon>
        <taxon>Flavobacteriaceae</taxon>
        <taxon>Flagellimonas</taxon>
    </lineage>
</organism>
<keyword evidence="1" id="KW-0472">Membrane</keyword>
<proteinExistence type="predicted"/>
<reference evidence="2 3" key="1">
    <citation type="submission" date="2014-04" db="EMBL/GenBank/DDBJ databases">
        <title>Whole genome of Muricauda olearia.</title>
        <authorList>
            <person name="Zhang X.-H."/>
            <person name="Tang K."/>
        </authorList>
    </citation>
    <scope>NUCLEOTIDE SEQUENCE [LARGE SCALE GENOMIC DNA]</scope>
    <source>
        <strain evidence="2 3">Th120</strain>
    </source>
</reference>
<dbReference type="EMBL" id="JJMP01000006">
    <property type="protein sequence ID" value="RYC51311.1"/>
    <property type="molecule type" value="Genomic_DNA"/>
</dbReference>
<feature type="transmembrane region" description="Helical" evidence="1">
    <location>
        <begin position="6"/>
        <end position="25"/>
    </location>
</feature>
<keyword evidence="3" id="KW-1185">Reference proteome</keyword>
<keyword evidence="1" id="KW-0812">Transmembrane</keyword>
<dbReference type="Pfam" id="PF16118">
    <property type="entry name" value="DUF4834"/>
    <property type="match status" value="1"/>
</dbReference>
<evidence type="ECO:0008006" key="4">
    <source>
        <dbReference type="Google" id="ProtNLM"/>
    </source>
</evidence>
<evidence type="ECO:0000313" key="2">
    <source>
        <dbReference type="EMBL" id="RYC51311.1"/>
    </source>
</evidence>